<dbReference type="Proteomes" id="UP000316778">
    <property type="component" value="Unassembled WGS sequence"/>
</dbReference>
<name>A0A562SZU1_CHIJA</name>
<comment type="caution">
    <text evidence="2">The sequence shown here is derived from an EMBL/GenBank/DDBJ whole genome shotgun (WGS) entry which is preliminary data.</text>
</comment>
<accession>A0A562SZU1</accession>
<evidence type="ECO:0000259" key="1">
    <source>
        <dbReference type="Pfam" id="PF18922"/>
    </source>
</evidence>
<evidence type="ECO:0000313" key="3">
    <source>
        <dbReference type="Proteomes" id="UP000316778"/>
    </source>
</evidence>
<organism evidence="2 3">
    <name type="scientific">Chitinophaga japonensis</name>
    <name type="common">Flexibacter japonensis</name>
    <dbReference type="NCBI Taxonomy" id="104662"/>
    <lineage>
        <taxon>Bacteria</taxon>
        <taxon>Pseudomonadati</taxon>
        <taxon>Bacteroidota</taxon>
        <taxon>Chitinophagia</taxon>
        <taxon>Chitinophagales</taxon>
        <taxon>Chitinophagaceae</taxon>
        <taxon>Chitinophaga</taxon>
    </lineage>
</organism>
<dbReference type="EMBL" id="VLLG01000004">
    <property type="protein sequence ID" value="TWI86781.1"/>
    <property type="molecule type" value="Genomic_DNA"/>
</dbReference>
<reference evidence="2 3" key="1">
    <citation type="journal article" date="2013" name="Stand. Genomic Sci.">
        <title>Genomic Encyclopedia of Type Strains, Phase I: The one thousand microbial genomes (KMG-I) project.</title>
        <authorList>
            <person name="Kyrpides N.C."/>
            <person name="Woyke T."/>
            <person name="Eisen J.A."/>
            <person name="Garrity G."/>
            <person name="Lilburn T.G."/>
            <person name="Beck B.J."/>
            <person name="Whitman W.B."/>
            <person name="Hugenholtz P."/>
            <person name="Klenk H.P."/>
        </authorList>
    </citation>
    <scope>NUCLEOTIDE SEQUENCE [LARGE SCALE GENOMIC DNA]</scope>
    <source>
        <strain evidence="2 3">DSM 13484</strain>
    </source>
</reference>
<proteinExistence type="predicted"/>
<gene>
    <name evidence="2" type="ORF">LX66_4045</name>
</gene>
<feature type="domain" description="DUF5672" evidence="1">
    <location>
        <begin position="61"/>
        <end position="254"/>
    </location>
</feature>
<dbReference type="AlphaFoldDB" id="A0A562SZU1"/>
<protein>
    <recommendedName>
        <fullName evidence="1">DUF5672 domain-containing protein</fullName>
    </recommendedName>
</protein>
<keyword evidence="3" id="KW-1185">Reference proteome</keyword>
<evidence type="ECO:0000313" key="2">
    <source>
        <dbReference type="EMBL" id="TWI86781.1"/>
    </source>
</evidence>
<sequence>MSAVHKLCVVIPVYKPTLSAEESTSLWACYRHLKSYDCFLVYPEGLCPAPYTAIHPGLILKPVPPCWLASMQSYNRMKVDEQFYALFKAYEFLMTYELDAYIFSADIAGHNGFAYDFIGAPVFEGYMAAGPDAPFLEALNSGFSIRRVQSCIWVLERLRKYKVRWKRYKLLLAAMPFLEKIIKNGWRQVAFNDHLRGYFTNGYFNEDMILTQVVPALFPVFKVAPPEVAAAFSFEVNPERLYRLNRNRLPLGCHAWTKFSAFWQEHIKLIDHPL</sequence>
<dbReference type="RefSeq" id="WP_262713217.1">
    <property type="nucleotide sequence ID" value="NZ_BAAAFY010000004.1"/>
</dbReference>
<dbReference type="Pfam" id="PF18922">
    <property type="entry name" value="DUF5672"/>
    <property type="match status" value="1"/>
</dbReference>
<dbReference type="InterPro" id="IPR043729">
    <property type="entry name" value="DUF5672"/>
</dbReference>